<proteinExistence type="predicted"/>
<name>A0A6G1GWD4_9PEZI</name>
<evidence type="ECO:0000313" key="2">
    <source>
        <dbReference type="Proteomes" id="UP000800041"/>
    </source>
</evidence>
<evidence type="ECO:0000313" key="1">
    <source>
        <dbReference type="EMBL" id="KAF1985080.1"/>
    </source>
</evidence>
<organism evidence="1 2">
    <name type="scientific">Aulographum hederae CBS 113979</name>
    <dbReference type="NCBI Taxonomy" id="1176131"/>
    <lineage>
        <taxon>Eukaryota</taxon>
        <taxon>Fungi</taxon>
        <taxon>Dikarya</taxon>
        <taxon>Ascomycota</taxon>
        <taxon>Pezizomycotina</taxon>
        <taxon>Dothideomycetes</taxon>
        <taxon>Pleosporomycetidae</taxon>
        <taxon>Aulographales</taxon>
        <taxon>Aulographaceae</taxon>
    </lineage>
</organism>
<accession>A0A6G1GWD4</accession>
<reference evidence="1" key="1">
    <citation type="journal article" date="2020" name="Stud. Mycol.">
        <title>101 Dothideomycetes genomes: a test case for predicting lifestyles and emergence of pathogens.</title>
        <authorList>
            <person name="Haridas S."/>
            <person name="Albert R."/>
            <person name="Binder M."/>
            <person name="Bloem J."/>
            <person name="Labutti K."/>
            <person name="Salamov A."/>
            <person name="Andreopoulos B."/>
            <person name="Baker S."/>
            <person name="Barry K."/>
            <person name="Bills G."/>
            <person name="Bluhm B."/>
            <person name="Cannon C."/>
            <person name="Castanera R."/>
            <person name="Culley D."/>
            <person name="Daum C."/>
            <person name="Ezra D."/>
            <person name="Gonzalez J."/>
            <person name="Henrissat B."/>
            <person name="Kuo A."/>
            <person name="Liang C."/>
            <person name="Lipzen A."/>
            <person name="Lutzoni F."/>
            <person name="Magnuson J."/>
            <person name="Mondo S."/>
            <person name="Nolan M."/>
            <person name="Ohm R."/>
            <person name="Pangilinan J."/>
            <person name="Park H.-J."/>
            <person name="Ramirez L."/>
            <person name="Alfaro M."/>
            <person name="Sun H."/>
            <person name="Tritt A."/>
            <person name="Yoshinaga Y."/>
            <person name="Zwiers L.-H."/>
            <person name="Turgeon B."/>
            <person name="Goodwin S."/>
            <person name="Spatafora J."/>
            <person name="Crous P."/>
            <person name="Grigoriev I."/>
        </authorList>
    </citation>
    <scope>NUCLEOTIDE SEQUENCE</scope>
    <source>
        <strain evidence="1">CBS 113979</strain>
    </source>
</reference>
<dbReference type="AlphaFoldDB" id="A0A6G1GWD4"/>
<gene>
    <name evidence="1" type="ORF">K402DRAFT_464723</name>
</gene>
<keyword evidence="2" id="KW-1185">Reference proteome</keyword>
<sequence length="398" mass="45887">MKTWKSRRPILSTKHYHSRVSGRHIEDAQDFSIEGISESYYPNDKLDEDELVKRRGCQKTPTPPICFKKYHTTLDNPENSIEMPHAAFQTVSAELDLDCDRLIKELQARDNRYTRSERRKSVAWADIDANESVVLVSPTRYQQTPESVNRYHVHDVTRARRRLGKLVDLGMHPHAVQLFYLLSLRGYVPLIPKAFKRSLEDLPDLLFAPMNELILEPAGSVEQWSRIATWIEHNIHPTPGRGPYTIRNSAVMGYKGFRSPENLIAREIKLLNKATTRNAGLDISESGADVPLHTVVTAQPTADYTEVYSQLFSQLKELSWRHRRWAQLPPLYGVVVSYTVMQIHDFDSTTGELRSIATFNFNDPAYDVWNALAVMIFVVHMMNHMVDLKERREDRFGV</sequence>
<protein>
    <submittedName>
        <fullName evidence="1">Uncharacterized protein</fullName>
    </submittedName>
</protein>
<dbReference type="OrthoDB" id="5286775at2759"/>
<dbReference type="Proteomes" id="UP000800041">
    <property type="component" value="Unassembled WGS sequence"/>
</dbReference>
<dbReference type="EMBL" id="ML977164">
    <property type="protein sequence ID" value="KAF1985080.1"/>
    <property type="molecule type" value="Genomic_DNA"/>
</dbReference>